<gene>
    <name evidence="1" type="ORF">QBC37DRAFT_446080</name>
</gene>
<evidence type="ECO:0000313" key="2">
    <source>
        <dbReference type="Proteomes" id="UP001301769"/>
    </source>
</evidence>
<evidence type="ECO:0000313" key="1">
    <source>
        <dbReference type="EMBL" id="KAK4211518.1"/>
    </source>
</evidence>
<organism evidence="1 2">
    <name type="scientific">Rhypophila decipiens</name>
    <dbReference type="NCBI Taxonomy" id="261697"/>
    <lineage>
        <taxon>Eukaryota</taxon>
        <taxon>Fungi</taxon>
        <taxon>Dikarya</taxon>
        <taxon>Ascomycota</taxon>
        <taxon>Pezizomycotina</taxon>
        <taxon>Sordariomycetes</taxon>
        <taxon>Sordariomycetidae</taxon>
        <taxon>Sordariales</taxon>
        <taxon>Naviculisporaceae</taxon>
        <taxon>Rhypophila</taxon>
    </lineage>
</organism>
<name>A0AAN6Y2N5_9PEZI</name>
<feature type="non-terminal residue" evidence="1">
    <location>
        <position position="1"/>
    </location>
</feature>
<proteinExistence type="predicted"/>
<reference evidence="1" key="1">
    <citation type="journal article" date="2023" name="Mol. Phylogenet. Evol.">
        <title>Genome-scale phylogeny and comparative genomics of the fungal order Sordariales.</title>
        <authorList>
            <person name="Hensen N."/>
            <person name="Bonometti L."/>
            <person name="Westerberg I."/>
            <person name="Brannstrom I.O."/>
            <person name="Guillou S."/>
            <person name="Cros-Aarteil S."/>
            <person name="Calhoun S."/>
            <person name="Haridas S."/>
            <person name="Kuo A."/>
            <person name="Mondo S."/>
            <person name="Pangilinan J."/>
            <person name="Riley R."/>
            <person name="LaButti K."/>
            <person name="Andreopoulos B."/>
            <person name="Lipzen A."/>
            <person name="Chen C."/>
            <person name="Yan M."/>
            <person name="Daum C."/>
            <person name="Ng V."/>
            <person name="Clum A."/>
            <person name="Steindorff A."/>
            <person name="Ohm R.A."/>
            <person name="Martin F."/>
            <person name="Silar P."/>
            <person name="Natvig D.O."/>
            <person name="Lalanne C."/>
            <person name="Gautier V."/>
            <person name="Ament-Velasquez S.L."/>
            <person name="Kruys A."/>
            <person name="Hutchinson M.I."/>
            <person name="Powell A.J."/>
            <person name="Barry K."/>
            <person name="Miller A.N."/>
            <person name="Grigoriev I.V."/>
            <person name="Debuchy R."/>
            <person name="Gladieux P."/>
            <person name="Hiltunen Thoren M."/>
            <person name="Johannesson H."/>
        </authorList>
    </citation>
    <scope>NUCLEOTIDE SEQUENCE</scope>
    <source>
        <strain evidence="1">PSN293</strain>
    </source>
</reference>
<dbReference type="EMBL" id="MU858147">
    <property type="protein sequence ID" value="KAK4211518.1"/>
    <property type="molecule type" value="Genomic_DNA"/>
</dbReference>
<reference evidence="1" key="2">
    <citation type="submission" date="2023-05" db="EMBL/GenBank/DDBJ databases">
        <authorList>
            <consortium name="Lawrence Berkeley National Laboratory"/>
            <person name="Steindorff A."/>
            <person name="Hensen N."/>
            <person name="Bonometti L."/>
            <person name="Westerberg I."/>
            <person name="Brannstrom I.O."/>
            <person name="Guillou S."/>
            <person name="Cros-Aarteil S."/>
            <person name="Calhoun S."/>
            <person name="Haridas S."/>
            <person name="Kuo A."/>
            <person name="Mondo S."/>
            <person name="Pangilinan J."/>
            <person name="Riley R."/>
            <person name="Labutti K."/>
            <person name="Andreopoulos B."/>
            <person name="Lipzen A."/>
            <person name="Chen C."/>
            <person name="Yanf M."/>
            <person name="Daum C."/>
            <person name="Ng V."/>
            <person name="Clum A."/>
            <person name="Ohm R."/>
            <person name="Martin F."/>
            <person name="Silar P."/>
            <person name="Natvig D."/>
            <person name="Lalanne C."/>
            <person name="Gautier V."/>
            <person name="Ament-Velasquez S.L."/>
            <person name="Kruys A."/>
            <person name="Hutchinson M.I."/>
            <person name="Powell A.J."/>
            <person name="Barry K."/>
            <person name="Miller A.N."/>
            <person name="Grigoriev I.V."/>
            <person name="Debuchy R."/>
            <person name="Gladieux P."/>
            <person name="Thoren M.H."/>
            <person name="Johannesson H."/>
        </authorList>
    </citation>
    <scope>NUCLEOTIDE SEQUENCE</scope>
    <source>
        <strain evidence="1">PSN293</strain>
    </source>
</reference>
<comment type="caution">
    <text evidence="1">The sequence shown here is derived from an EMBL/GenBank/DDBJ whole genome shotgun (WGS) entry which is preliminary data.</text>
</comment>
<sequence length="829" mass="95268">MPAQNKKTISGRGLLSNSLRSLGLYSQARPRTRSHAKSNFLGQLTSEILLLILRDSGLDSEDVKNVRLVCRQFSYGLTTQLLFHTAHLSRFRCDLDSFLGIASQPRLACEVRVLVWHEVFQTGQGRYENLSDEEIPLAKEIENTLERIDWLGGESLDNPANQEPERLNKERKRIDQIKNLLRQGVWAMTKLHTLVSKPMHPTRRLTLPGDEINYPLTAQSLALSHSSRAASEQSFWELDSIAKVPSFGLDGDNFHLGKCLRQASILTSLSLCFENGSTYGYQALLREGLKYEATRSGRLIQTPTRKTLPESHKCRLLHEECAEKKKVLSSCSVNMLNYLLEDPQHKWEGLRELRLTHCDFQMRTLKLHLVECDITVRDILTIAKQDLEVTDTLDLREFKILQSTAGDKGVVRFCPEISNPTRAERAGLAEAAVQPYWVDEDRLLSLVNASFRSRMGKSREAERTSQRSRLCTEPQEAKDTEFINLLSSLGGLDRHFARQLYTVGRGVTACTHHAIFDSDSEHCHSYAIADACTNGVLAEELYGKDELAALEREMGRGDHAVRIDPRGHHYHSSTLFSPQEHNDSRYLEIRDQKEADDDGGDEDNVIEWFDYSRRPDLDDDEDDDKDDGFWWVAACDSMGVFYLWKEVEYRREQTTREQNIREHRELQAAIEAQWKPEEGDMDAQEQEIGRRRFIMTTFKNRRWNTRTRLYRTECWKFVRRHPNTDKDDEIAYGREPLEHWADWGRDANDEATPTPYGLTLWFLLNVHTLLDGPNEQTEPGSRVCSDEEIKAHGGERFAAYGDGKRPLVEPPHQIPKGWRHGICCEQFIP</sequence>
<dbReference type="Proteomes" id="UP001301769">
    <property type="component" value="Unassembled WGS sequence"/>
</dbReference>
<accession>A0AAN6Y2N5</accession>
<keyword evidence="2" id="KW-1185">Reference proteome</keyword>
<protein>
    <recommendedName>
        <fullName evidence="3">F-box domain-containing protein</fullName>
    </recommendedName>
</protein>
<dbReference type="AlphaFoldDB" id="A0AAN6Y2N5"/>
<evidence type="ECO:0008006" key="3">
    <source>
        <dbReference type="Google" id="ProtNLM"/>
    </source>
</evidence>